<comment type="caution">
    <text evidence="2">The sequence shown here is derived from an EMBL/GenBank/DDBJ whole genome shotgun (WGS) entry which is preliminary data.</text>
</comment>
<dbReference type="SUPFAM" id="SSF54909">
    <property type="entry name" value="Dimeric alpha+beta barrel"/>
    <property type="match status" value="1"/>
</dbReference>
<dbReference type="OrthoDB" id="3202396at2759"/>
<evidence type="ECO:0000256" key="1">
    <source>
        <dbReference type="SAM" id="MobiDB-lite"/>
    </source>
</evidence>
<dbReference type="eggNOG" id="ENOG502S8K0">
    <property type="taxonomic scope" value="Eukaryota"/>
</dbReference>
<dbReference type="HOGENOM" id="CLU_053354_1_0_1"/>
<organism evidence="2 3">
    <name type="scientific">Hypocrea atroviridis (strain ATCC 20476 / IMI 206040)</name>
    <name type="common">Trichoderma atroviride</name>
    <dbReference type="NCBI Taxonomy" id="452589"/>
    <lineage>
        <taxon>Eukaryota</taxon>
        <taxon>Fungi</taxon>
        <taxon>Dikarya</taxon>
        <taxon>Ascomycota</taxon>
        <taxon>Pezizomycotina</taxon>
        <taxon>Sordariomycetes</taxon>
        <taxon>Hypocreomycetidae</taxon>
        <taxon>Hypocreales</taxon>
        <taxon>Hypocreaceae</taxon>
        <taxon>Trichoderma</taxon>
    </lineage>
</organism>
<keyword evidence="3" id="KW-1185">Reference proteome</keyword>
<sequence length="296" mass="33115">MDFQHFAPRIDKIPKRSRKDTVKIMYWNMIRDCFTISTWLAIGAVIQGLLVVFVRPTYAVAPAALILLYKLSRTILQSFGLLHNPYMDDVIMGKFSAQHGDAAGNAPTEGAQNQIAVIKLASRSNHPMGIFGPGYKQIGDFFSAMIENLTEDEDSGFLGSSSYLCNGERLTANSIATCCYFRTVEDVHRFAHSPLHREAWDWWNNITASHPHLSIMHEMYNAPAKGWENIYVNNHRTGIAVAANIYKPVIINGKEYQPITNAARGPLATQKGRLRQPKLSAGKGDLEKQESANVEY</sequence>
<dbReference type="Pfam" id="PF13826">
    <property type="entry name" value="Monooxy_af470-like"/>
    <property type="match status" value="1"/>
</dbReference>
<feature type="region of interest" description="Disordered" evidence="1">
    <location>
        <begin position="267"/>
        <end position="296"/>
    </location>
</feature>
<accession>G9PC98</accession>
<dbReference type="OMA" id="HPHLSIM"/>
<proteinExistence type="predicted"/>
<reference evidence="2 3" key="1">
    <citation type="journal article" date="2011" name="Genome Biol.">
        <title>Comparative genome sequence analysis underscores mycoparasitism as the ancestral life style of Trichoderma.</title>
        <authorList>
            <person name="Kubicek C.P."/>
            <person name="Herrera-Estrella A."/>
            <person name="Seidl-Seiboth V."/>
            <person name="Martinez D.A."/>
            <person name="Druzhinina I.S."/>
            <person name="Thon M."/>
            <person name="Zeilinger S."/>
            <person name="Casas-Flores S."/>
            <person name="Horwitz B.A."/>
            <person name="Mukherjee P.K."/>
            <person name="Mukherjee M."/>
            <person name="Kredics L."/>
            <person name="Alcaraz L.D."/>
            <person name="Aerts A."/>
            <person name="Antal Z."/>
            <person name="Atanasova L."/>
            <person name="Cervantes-Badillo M.G."/>
            <person name="Challacombe J."/>
            <person name="Chertkov O."/>
            <person name="McCluskey K."/>
            <person name="Coulpier F."/>
            <person name="Deshpande N."/>
            <person name="von Doehren H."/>
            <person name="Ebbole D.J."/>
            <person name="Esquivel-Naranjo E.U."/>
            <person name="Fekete E."/>
            <person name="Flipphi M."/>
            <person name="Glaser F."/>
            <person name="Gomez-Rodriguez E.Y."/>
            <person name="Gruber S."/>
            <person name="Han C."/>
            <person name="Henrissat B."/>
            <person name="Hermosa R."/>
            <person name="Hernandez-Onate M."/>
            <person name="Karaffa L."/>
            <person name="Kosti I."/>
            <person name="Le Crom S."/>
            <person name="Lindquist E."/>
            <person name="Lucas S."/>
            <person name="Luebeck M."/>
            <person name="Luebeck P.S."/>
            <person name="Margeot A."/>
            <person name="Metz B."/>
            <person name="Misra M."/>
            <person name="Nevalainen H."/>
            <person name="Omann M."/>
            <person name="Packer N."/>
            <person name="Perrone G."/>
            <person name="Uresti-Rivera E.E."/>
            <person name="Salamov A."/>
            <person name="Schmoll M."/>
            <person name="Seiboth B."/>
            <person name="Shapiro H."/>
            <person name="Sukno S."/>
            <person name="Tamayo-Ramos J.A."/>
            <person name="Tisch D."/>
            <person name="Wiest A."/>
            <person name="Wilkinson H.H."/>
            <person name="Zhang M."/>
            <person name="Coutinho P.M."/>
            <person name="Kenerley C.M."/>
            <person name="Monte E."/>
            <person name="Baker S.E."/>
            <person name="Grigoriev I.V."/>
        </authorList>
    </citation>
    <scope>NUCLEOTIDE SEQUENCE [LARGE SCALE GENOMIC DNA]</scope>
    <source>
        <strain evidence="3">ATCC 20476 / IMI 206040</strain>
    </source>
</reference>
<gene>
    <name evidence="2" type="ORF">TRIATDRAFT_288238</name>
</gene>
<evidence type="ECO:0008006" key="4">
    <source>
        <dbReference type="Google" id="ProtNLM"/>
    </source>
</evidence>
<dbReference type="Proteomes" id="UP000005426">
    <property type="component" value="Unassembled WGS sequence"/>
</dbReference>
<protein>
    <recommendedName>
        <fullName evidence="4">Monooxygenase</fullName>
    </recommendedName>
</protein>
<dbReference type="InterPro" id="IPR011008">
    <property type="entry name" value="Dimeric_a/b-barrel"/>
</dbReference>
<evidence type="ECO:0000313" key="2">
    <source>
        <dbReference type="EMBL" id="EHK39472.1"/>
    </source>
</evidence>
<dbReference type="STRING" id="452589.G9PC98"/>
<evidence type="ECO:0000313" key="3">
    <source>
        <dbReference type="Proteomes" id="UP000005426"/>
    </source>
</evidence>
<name>G9PC98_HYPAI</name>
<dbReference type="InterPro" id="IPR025444">
    <property type="entry name" value="Monooxy_af470"/>
</dbReference>
<dbReference type="AlphaFoldDB" id="G9PC98"/>
<dbReference type="EMBL" id="ABDG02000029">
    <property type="protein sequence ID" value="EHK39472.1"/>
    <property type="molecule type" value="Genomic_DNA"/>
</dbReference>